<evidence type="ECO:0000313" key="2">
    <source>
        <dbReference type="Proteomes" id="UP000002384"/>
    </source>
</evidence>
<sequence>MSSQFSKLSIVELFLELPLTLLSFVFYKVMKFMIGNLYTVYLTFNKSKTSQWRVLSEEVIKSALSVPVLMTKGPRWNTHAIIGTLGPFSVNQSIAIDLNSVNQTSQSWIAVIYNFPQYETITSLESNRINSDNQWACLTLKPGKYSIGLRYYNWGEKVVFPSIKVEDKVFVDPQVIPSEVNQFYSSLINYKNWFYLSLHYYIFTLLRLRKILPDSFVKQEYLPVGATDTEFVYNYLLKGQALQITLDSELVKNYDIYLTIYDRSSLPLSWDRIIEDKYLTKPIENNGYYLIRMRPKYTSLEEILTELPVESQISDETELIQQLKLKVKG</sequence>
<dbReference type="Proteomes" id="UP000002384">
    <property type="component" value="Chromosome"/>
</dbReference>
<accession>B7KDK5</accession>
<dbReference type="OrthoDB" id="459468at2"/>
<dbReference type="AlphaFoldDB" id="B7KDK5"/>
<evidence type="ECO:0000313" key="1">
    <source>
        <dbReference type="EMBL" id="ACK70307.1"/>
    </source>
</evidence>
<dbReference type="eggNOG" id="ENOG502Z9ER">
    <property type="taxonomic scope" value="Bacteria"/>
</dbReference>
<dbReference type="EMBL" id="CP001291">
    <property type="protein sequence ID" value="ACK70307.1"/>
    <property type="molecule type" value="Genomic_DNA"/>
</dbReference>
<name>B7KDK5_GLOC7</name>
<dbReference type="HOGENOM" id="CLU_879781_0_0_3"/>
<organism evidence="1 2">
    <name type="scientific">Gloeothece citriformis (strain PCC 7424)</name>
    <name type="common">Cyanothece sp. (strain PCC 7424)</name>
    <dbReference type="NCBI Taxonomy" id="65393"/>
    <lineage>
        <taxon>Bacteria</taxon>
        <taxon>Bacillati</taxon>
        <taxon>Cyanobacteriota</taxon>
        <taxon>Cyanophyceae</taxon>
        <taxon>Oscillatoriophycideae</taxon>
        <taxon>Chroococcales</taxon>
        <taxon>Aphanothecaceae</taxon>
        <taxon>Gloeothece</taxon>
        <taxon>Gloeothece citriformis</taxon>
    </lineage>
</organism>
<dbReference type="Pfam" id="PF19713">
    <property type="entry name" value="DUF6208"/>
    <property type="match status" value="1"/>
</dbReference>
<dbReference type="RefSeq" id="WP_012599250.1">
    <property type="nucleotide sequence ID" value="NC_011729.1"/>
</dbReference>
<dbReference type="KEGG" id="cyc:PCC7424_1875"/>
<protein>
    <submittedName>
        <fullName evidence="1">Uncharacterized protein</fullName>
    </submittedName>
</protein>
<reference evidence="2" key="1">
    <citation type="journal article" date="2011" name="MBio">
        <title>Novel metabolic attributes of the genus Cyanothece, comprising a group of unicellular nitrogen-fixing Cyanobacteria.</title>
        <authorList>
            <person name="Bandyopadhyay A."/>
            <person name="Elvitigala T."/>
            <person name="Welsh E."/>
            <person name="Stockel J."/>
            <person name="Liberton M."/>
            <person name="Min H."/>
            <person name="Sherman L.A."/>
            <person name="Pakrasi H.B."/>
        </authorList>
    </citation>
    <scope>NUCLEOTIDE SEQUENCE [LARGE SCALE GENOMIC DNA]</scope>
    <source>
        <strain evidence="2">PCC 7424</strain>
    </source>
</reference>
<dbReference type="InterPro" id="IPR046180">
    <property type="entry name" value="DUF6208"/>
</dbReference>
<gene>
    <name evidence="1" type="ordered locus">PCC7424_1875</name>
</gene>
<keyword evidence="2" id="KW-1185">Reference proteome</keyword>
<proteinExistence type="predicted"/>